<evidence type="ECO:0000259" key="4">
    <source>
        <dbReference type="Pfam" id="PF07743"/>
    </source>
</evidence>
<dbReference type="EMBL" id="GL988032">
    <property type="protein sequence ID" value="EGS23669.1"/>
    <property type="molecule type" value="Genomic_DNA"/>
</dbReference>
<dbReference type="NCBIfam" id="TIGR00714">
    <property type="entry name" value="hscB"/>
    <property type="match status" value="1"/>
</dbReference>
<dbReference type="GO" id="GO:0005739">
    <property type="term" value="C:mitochondrion"/>
    <property type="evidence" value="ECO:0007669"/>
    <property type="project" value="TreeGrafter"/>
</dbReference>
<evidence type="ECO:0000256" key="3">
    <source>
        <dbReference type="SAM" id="MobiDB-lite"/>
    </source>
</evidence>
<dbReference type="STRING" id="759272.G0RZP1"/>
<feature type="domain" description="Co-chaperone HscB C-terminal oligomerisation" evidence="4">
    <location>
        <begin position="211"/>
        <end position="281"/>
    </location>
</feature>
<dbReference type="GeneID" id="18254404"/>
<dbReference type="InterPro" id="IPR009073">
    <property type="entry name" value="HscB_oligo_C"/>
</dbReference>
<dbReference type="PANTHER" id="PTHR14021">
    <property type="entry name" value="IRON-SULFUR CLUSTER CO-CHAPERONE PROTEIN HSCB"/>
    <property type="match status" value="1"/>
</dbReference>
<comment type="similarity">
    <text evidence="1">Belongs to the HscB family.</text>
</comment>
<dbReference type="PANTHER" id="PTHR14021:SF15">
    <property type="entry name" value="IRON-SULFUR CLUSTER CO-CHAPERONE PROTEIN HSCB"/>
    <property type="match status" value="1"/>
</dbReference>
<dbReference type="eggNOG" id="KOG3192">
    <property type="taxonomic scope" value="Eukaryota"/>
</dbReference>
<dbReference type="AlphaFoldDB" id="G0RZP1"/>
<evidence type="ECO:0000313" key="6">
    <source>
        <dbReference type="Proteomes" id="UP000008066"/>
    </source>
</evidence>
<dbReference type="GO" id="GO:0051087">
    <property type="term" value="F:protein-folding chaperone binding"/>
    <property type="evidence" value="ECO:0007669"/>
    <property type="project" value="InterPro"/>
</dbReference>
<dbReference type="Proteomes" id="UP000008066">
    <property type="component" value="Unassembled WGS sequence"/>
</dbReference>
<protein>
    <submittedName>
        <fullName evidence="5">Putative Co-chaperone protein</fullName>
    </submittedName>
</protein>
<dbReference type="Gene3D" id="1.10.287.110">
    <property type="entry name" value="DnaJ domain"/>
    <property type="match status" value="1"/>
</dbReference>
<dbReference type="Gene3D" id="1.20.1280.20">
    <property type="entry name" value="HscB, C-terminal domain"/>
    <property type="match status" value="1"/>
</dbReference>
<evidence type="ECO:0000313" key="5">
    <source>
        <dbReference type="EMBL" id="EGS23669.1"/>
    </source>
</evidence>
<dbReference type="InterPro" id="IPR036386">
    <property type="entry name" value="HscB_C_sf"/>
</dbReference>
<dbReference type="HOGENOM" id="CLU_068529_1_0_1"/>
<gene>
    <name evidence="5" type="ORF">CTHT_0003660</name>
</gene>
<organism evidence="6">
    <name type="scientific">Chaetomium thermophilum (strain DSM 1495 / CBS 144.50 / IMI 039719)</name>
    <name type="common">Thermochaetoides thermophila</name>
    <dbReference type="NCBI Taxonomy" id="759272"/>
    <lineage>
        <taxon>Eukaryota</taxon>
        <taxon>Fungi</taxon>
        <taxon>Dikarya</taxon>
        <taxon>Ascomycota</taxon>
        <taxon>Pezizomycotina</taxon>
        <taxon>Sordariomycetes</taxon>
        <taxon>Sordariomycetidae</taxon>
        <taxon>Sordariales</taxon>
        <taxon>Chaetomiaceae</taxon>
        <taxon>Thermochaetoides</taxon>
    </lineage>
</organism>
<dbReference type="GO" id="GO:0001671">
    <property type="term" value="F:ATPase activator activity"/>
    <property type="evidence" value="ECO:0007669"/>
    <property type="project" value="InterPro"/>
</dbReference>
<dbReference type="InterPro" id="IPR036869">
    <property type="entry name" value="J_dom_sf"/>
</dbReference>
<dbReference type="InterPro" id="IPR004640">
    <property type="entry name" value="HscB"/>
</dbReference>
<dbReference type="OMA" id="ATRECVK"/>
<keyword evidence="2" id="KW-0143">Chaperone</keyword>
<feature type="region of interest" description="Disordered" evidence="3">
    <location>
        <begin position="138"/>
        <end position="158"/>
    </location>
</feature>
<feature type="region of interest" description="Disordered" evidence="3">
    <location>
        <begin position="71"/>
        <end position="93"/>
    </location>
</feature>
<dbReference type="SUPFAM" id="SSF46565">
    <property type="entry name" value="Chaperone J-domain"/>
    <property type="match status" value="1"/>
</dbReference>
<name>G0RZP1_CHATD</name>
<reference evidence="5 6" key="1">
    <citation type="journal article" date="2011" name="Cell">
        <title>Insight into structure and assembly of the nuclear pore complex by utilizing the genome of a eukaryotic thermophile.</title>
        <authorList>
            <person name="Amlacher S."/>
            <person name="Sarges P."/>
            <person name="Flemming D."/>
            <person name="van Noort V."/>
            <person name="Kunze R."/>
            <person name="Devos D.P."/>
            <person name="Arumugam M."/>
            <person name="Bork P."/>
            <person name="Hurt E."/>
        </authorList>
    </citation>
    <scope>NUCLEOTIDE SEQUENCE [LARGE SCALE GENOMIC DNA]</scope>
    <source>
        <strain evidence="6">DSM 1495 / CBS 144.50 / IMI 039719</strain>
    </source>
</reference>
<evidence type="ECO:0000256" key="1">
    <source>
        <dbReference type="ARBA" id="ARBA00010476"/>
    </source>
</evidence>
<keyword evidence="6" id="KW-1185">Reference proteome</keyword>
<proteinExistence type="inferred from homology"/>
<accession>G0RZP1</accession>
<dbReference type="GO" id="GO:0051259">
    <property type="term" value="P:protein complex oligomerization"/>
    <property type="evidence" value="ECO:0007669"/>
    <property type="project" value="InterPro"/>
</dbReference>
<evidence type="ECO:0000256" key="2">
    <source>
        <dbReference type="ARBA" id="ARBA00023186"/>
    </source>
</evidence>
<dbReference type="RefSeq" id="XP_006690911.1">
    <property type="nucleotide sequence ID" value="XM_006690848.1"/>
</dbReference>
<dbReference type="Pfam" id="PF07743">
    <property type="entry name" value="HSCB_C"/>
    <property type="match status" value="1"/>
</dbReference>
<dbReference type="SUPFAM" id="SSF47144">
    <property type="entry name" value="HSC20 (HSCB), C-terminal oligomerisation domain"/>
    <property type="match status" value="1"/>
</dbReference>
<dbReference type="GO" id="GO:0044571">
    <property type="term" value="P:[2Fe-2S] cluster assembly"/>
    <property type="evidence" value="ECO:0007669"/>
    <property type="project" value="InterPro"/>
</dbReference>
<sequence>MKPSLPSIFGRAATYLCASCRKEAVAVLSIRRGTSLRGALFSTATQASRQRDVCRDPAVVAQRRIFAGRALSTTASSSPSIDPNTAAQPSSSSNNIPTYYALFPETLPHGPPPKGKFHIDLRALRREFLRLQAASHPDFHHHAAQQSSSEQASKSDARLRAEATSALLNTAYKTLSSPLLRAQYLLREQHGIDLEGDESTVGHHHHGGLVDPELLMTVLEAREALDEAQTEGEVEEIRRVNEERIKESEARLGEAFERGDVEGAREEAVRLRYWVSIREGVDQWEHSGRRRGH</sequence>
<dbReference type="KEGG" id="cthr:CTHT_0003660"/>
<dbReference type="OrthoDB" id="448954at2759"/>